<name>A0A9J7ANY3_9PROT</name>
<dbReference type="InterPro" id="IPR036942">
    <property type="entry name" value="Beta-barrel_TonB_sf"/>
</dbReference>
<proteinExistence type="inferred from homology"/>
<keyword evidence="4 14" id="KW-1134">Transmembrane beta strand</keyword>
<evidence type="ECO:0000256" key="4">
    <source>
        <dbReference type="ARBA" id="ARBA00022452"/>
    </source>
</evidence>
<evidence type="ECO:0000256" key="7">
    <source>
        <dbReference type="ARBA" id="ARBA00022729"/>
    </source>
</evidence>
<evidence type="ECO:0000256" key="11">
    <source>
        <dbReference type="ARBA" id="ARBA00023136"/>
    </source>
</evidence>
<dbReference type="InterPro" id="IPR012910">
    <property type="entry name" value="Plug_dom"/>
</dbReference>
<evidence type="ECO:0000256" key="3">
    <source>
        <dbReference type="ARBA" id="ARBA00022448"/>
    </source>
</evidence>
<dbReference type="CDD" id="cd01347">
    <property type="entry name" value="ligand_gated_channel"/>
    <property type="match status" value="1"/>
</dbReference>
<dbReference type="Pfam" id="PF07715">
    <property type="entry name" value="Plug"/>
    <property type="match status" value="1"/>
</dbReference>
<evidence type="ECO:0000313" key="20">
    <source>
        <dbReference type="Proteomes" id="UP001060336"/>
    </source>
</evidence>
<keyword evidence="6 14" id="KW-0812">Transmembrane</keyword>
<evidence type="ECO:0000256" key="2">
    <source>
        <dbReference type="ARBA" id="ARBA00009810"/>
    </source>
</evidence>
<feature type="chain" id="PRO_5039944729" evidence="16">
    <location>
        <begin position="31"/>
        <end position="713"/>
    </location>
</feature>
<dbReference type="InterPro" id="IPR010105">
    <property type="entry name" value="TonB_sidphr_rcpt"/>
</dbReference>
<dbReference type="NCBIfam" id="TIGR01783">
    <property type="entry name" value="TonB-siderophor"/>
    <property type="match status" value="1"/>
</dbReference>
<keyword evidence="11 14" id="KW-0472">Membrane</keyword>
<dbReference type="GO" id="GO:0038023">
    <property type="term" value="F:signaling receptor activity"/>
    <property type="evidence" value="ECO:0007669"/>
    <property type="project" value="InterPro"/>
</dbReference>
<comment type="subcellular location">
    <subcellularLocation>
        <location evidence="1 14">Cell outer membrane</location>
        <topology evidence="1 14">Multi-pass membrane protein</topology>
    </subcellularLocation>
</comment>
<keyword evidence="9" id="KW-0406">Ion transport</keyword>
<keyword evidence="10 15" id="KW-0798">TonB box</keyword>
<feature type="domain" description="TonB-dependent receptor-like beta-barrel" evidence="17">
    <location>
        <begin position="267"/>
        <end position="682"/>
    </location>
</feature>
<keyword evidence="12 19" id="KW-0675">Receptor</keyword>
<dbReference type="Proteomes" id="UP001060336">
    <property type="component" value="Chromosome"/>
</dbReference>
<keyword evidence="8" id="KW-0408">Iron</keyword>
<accession>A0A9J7ANY3</accession>
<dbReference type="InterPro" id="IPR000531">
    <property type="entry name" value="Beta-barrel_TonB"/>
</dbReference>
<keyword evidence="5" id="KW-0410">Iron transport</keyword>
<evidence type="ECO:0000256" key="16">
    <source>
        <dbReference type="SAM" id="SignalP"/>
    </source>
</evidence>
<dbReference type="AlphaFoldDB" id="A0A9J7ANY3"/>
<evidence type="ECO:0000259" key="17">
    <source>
        <dbReference type="Pfam" id="PF00593"/>
    </source>
</evidence>
<evidence type="ECO:0000256" key="8">
    <source>
        <dbReference type="ARBA" id="ARBA00023004"/>
    </source>
</evidence>
<reference evidence="19" key="1">
    <citation type="submission" date="2022-08" db="EMBL/GenBank/DDBJ databases">
        <title>Nisaea acidiphila sp. nov., isolated from a marine algal debris and emended description of the genus Nisaea Urios et al. 2008.</title>
        <authorList>
            <person name="Kwon K."/>
        </authorList>
    </citation>
    <scope>NUCLEOTIDE SEQUENCE</scope>
    <source>
        <strain evidence="19">MEBiC11861</strain>
    </source>
</reference>
<dbReference type="InterPro" id="IPR037066">
    <property type="entry name" value="Plug_dom_sf"/>
</dbReference>
<keyword evidence="20" id="KW-1185">Reference proteome</keyword>
<feature type="signal peptide" evidence="16">
    <location>
        <begin position="1"/>
        <end position="30"/>
    </location>
</feature>
<gene>
    <name evidence="19" type="ORF">NUH88_18305</name>
</gene>
<evidence type="ECO:0000256" key="14">
    <source>
        <dbReference type="PROSITE-ProRule" id="PRU01360"/>
    </source>
</evidence>
<evidence type="ECO:0000256" key="15">
    <source>
        <dbReference type="RuleBase" id="RU003357"/>
    </source>
</evidence>
<evidence type="ECO:0000256" key="12">
    <source>
        <dbReference type="ARBA" id="ARBA00023170"/>
    </source>
</evidence>
<dbReference type="PANTHER" id="PTHR32552:SF68">
    <property type="entry name" value="FERRICHROME OUTER MEMBRANE TRANSPORTER_PHAGE RECEPTOR"/>
    <property type="match status" value="1"/>
</dbReference>
<comment type="similarity">
    <text evidence="2 14 15">Belongs to the TonB-dependent receptor family.</text>
</comment>
<dbReference type="RefSeq" id="WP_257767921.1">
    <property type="nucleotide sequence ID" value="NZ_CP102480.1"/>
</dbReference>
<evidence type="ECO:0000256" key="9">
    <source>
        <dbReference type="ARBA" id="ARBA00023065"/>
    </source>
</evidence>
<dbReference type="KEGG" id="naci:NUH88_18305"/>
<dbReference type="GO" id="GO:0015344">
    <property type="term" value="F:siderophore uptake transmembrane transporter activity"/>
    <property type="evidence" value="ECO:0007669"/>
    <property type="project" value="TreeGrafter"/>
</dbReference>
<dbReference type="EMBL" id="CP102480">
    <property type="protein sequence ID" value="UUX49339.1"/>
    <property type="molecule type" value="Genomic_DNA"/>
</dbReference>
<evidence type="ECO:0000256" key="10">
    <source>
        <dbReference type="ARBA" id="ARBA00023077"/>
    </source>
</evidence>
<dbReference type="Pfam" id="PF00593">
    <property type="entry name" value="TonB_dep_Rec_b-barrel"/>
    <property type="match status" value="1"/>
</dbReference>
<dbReference type="PANTHER" id="PTHR32552">
    <property type="entry name" value="FERRICHROME IRON RECEPTOR-RELATED"/>
    <property type="match status" value="1"/>
</dbReference>
<feature type="domain" description="TonB-dependent receptor plug" evidence="18">
    <location>
        <begin position="74"/>
        <end position="176"/>
    </location>
</feature>
<evidence type="ECO:0000256" key="13">
    <source>
        <dbReference type="ARBA" id="ARBA00023237"/>
    </source>
</evidence>
<keyword evidence="13 14" id="KW-0998">Cell outer membrane</keyword>
<evidence type="ECO:0000256" key="5">
    <source>
        <dbReference type="ARBA" id="ARBA00022496"/>
    </source>
</evidence>
<dbReference type="InterPro" id="IPR039426">
    <property type="entry name" value="TonB-dep_rcpt-like"/>
</dbReference>
<evidence type="ECO:0000256" key="6">
    <source>
        <dbReference type="ARBA" id="ARBA00022692"/>
    </source>
</evidence>
<keyword evidence="3 14" id="KW-0813">Transport</keyword>
<dbReference type="Gene3D" id="2.40.170.20">
    <property type="entry name" value="TonB-dependent receptor, beta-barrel domain"/>
    <property type="match status" value="1"/>
</dbReference>
<dbReference type="GO" id="GO:0009279">
    <property type="term" value="C:cell outer membrane"/>
    <property type="evidence" value="ECO:0007669"/>
    <property type="project" value="UniProtKB-SubCell"/>
</dbReference>
<sequence length="713" mass="77377">MIRAASVRGTTRLLLLSSVLSLSLSFVAAAQDSGTATELEPLVVLGNQEDATGAVGDSNNPPTVTGSKVPVYANEVPQSLSILSADDLKRFNADRVSETLRYTPGVTTDVFGDDNDYDWLRIRGFQADQTGIFLDNAQNLSFAFGSFYTDPYALERIEVLRGPSSALYGGSNPGGILNYVSKRPGERIREVQLGVEDSPAGTVAFDYGDPLGNGQAYRLVSRFKGGDAYDEFNSGARGTFAPSYKLATDGGTEITLLANAHVAEEQHNGSTFLPYAGTVTGTDEFGYIGNDENFSDPDWDKYSRKQFTATGIVEHTFNNDFTLTGIGRAGIADLHERYWYPFGYGGYSTTPTDDVGTLSLVAFEHETETRTAQTDIRYYGVVDTDVVSHDLLFGLDARYYWLDETQASGFGSTQVVNSFDPGTPTLGDPYQDATTTQSQIGFYFQDQLRFGDGWIVTGNIRHDFADTEQDGSGAFSRNDSETSYRAALAYEFTGGITPYVTYSTFFNPLITSPANGVTKPESGDQIEAGVKWAPQGGNFYLTAAAFQIDRENVVTGAFPNYNQLGEARSRGFEFEGAYNFSNGFSVAGAATLLDVEVTEDSDASLIGKTPTLVPETELAIRAQYDFDDLVEGLKLGAGVRRRGESFANDANTLKVPSSTVVDLYGTYEINPGWALNLAATNIADKRYVTACQTEYVCSYGSGREIKLTLTANW</sequence>
<evidence type="ECO:0000313" key="19">
    <source>
        <dbReference type="EMBL" id="UUX49339.1"/>
    </source>
</evidence>
<evidence type="ECO:0000259" key="18">
    <source>
        <dbReference type="Pfam" id="PF07715"/>
    </source>
</evidence>
<protein>
    <submittedName>
        <fullName evidence="19">TonB-dependent siderophore receptor</fullName>
    </submittedName>
</protein>
<organism evidence="19 20">
    <name type="scientific">Nisaea acidiphila</name>
    <dbReference type="NCBI Taxonomy" id="1862145"/>
    <lineage>
        <taxon>Bacteria</taxon>
        <taxon>Pseudomonadati</taxon>
        <taxon>Pseudomonadota</taxon>
        <taxon>Alphaproteobacteria</taxon>
        <taxon>Rhodospirillales</taxon>
        <taxon>Thalassobaculaceae</taxon>
        <taxon>Nisaea</taxon>
    </lineage>
</organism>
<evidence type="ECO:0000256" key="1">
    <source>
        <dbReference type="ARBA" id="ARBA00004571"/>
    </source>
</evidence>
<dbReference type="GO" id="GO:0015891">
    <property type="term" value="P:siderophore transport"/>
    <property type="evidence" value="ECO:0007669"/>
    <property type="project" value="InterPro"/>
</dbReference>
<dbReference type="PROSITE" id="PS52016">
    <property type="entry name" value="TONB_DEPENDENT_REC_3"/>
    <property type="match status" value="1"/>
</dbReference>
<keyword evidence="7 16" id="KW-0732">Signal</keyword>
<dbReference type="Gene3D" id="2.170.130.10">
    <property type="entry name" value="TonB-dependent receptor, plug domain"/>
    <property type="match status" value="1"/>
</dbReference>
<dbReference type="SUPFAM" id="SSF56935">
    <property type="entry name" value="Porins"/>
    <property type="match status" value="1"/>
</dbReference>